<dbReference type="CDD" id="cd15482">
    <property type="entry name" value="Sialidase_non-viral"/>
    <property type="match status" value="1"/>
</dbReference>
<dbReference type="Gene3D" id="2.120.10.10">
    <property type="match status" value="2"/>
</dbReference>
<dbReference type="EMBL" id="CP113517">
    <property type="protein sequence ID" value="WAR43707.1"/>
    <property type="molecule type" value="Genomic_DNA"/>
</dbReference>
<protein>
    <submittedName>
        <fullName evidence="2">Sialidase family protein</fullName>
    </submittedName>
</protein>
<feature type="signal peptide" evidence="1">
    <location>
        <begin position="1"/>
        <end position="21"/>
    </location>
</feature>
<organism evidence="2 3">
    <name type="scientific">Methylomonas rapida</name>
    <dbReference type="NCBI Taxonomy" id="2963939"/>
    <lineage>
        <taxon>Bacteria</taxon>
        <taxon>Pseudomonadati</taxon>
        <taxon>Pseudomonadota</taxon>
        <taxon>Gammaproteobacteria</taxon>
        <taxon>Methylococcales</taxon>
        <taxon>Methylococcaceae</taxon>
        <taxon>Methylomonas</taxon>
    </lineage>
</organism>
<name>A0ABY7GEJ1_9GAMM</name>
<dbReference type="RefSeq" id="WP_255188694.1">
    <property type="nucleotide sequence ID" value="NZ_CP113517.1"/>
</dbReference>
<dbReference type="SUPFAM" id="SSF50939">
    <property type="entry name" value="Sialidases"/>
    <property type="match status" value="1"/>
</dbReference>
<dbReference type="InterPro" id="IPR036278">
    <property type="entry name" value="Sialidase_sf"/>
</dbReference>
<proteinExistence type="predicted"/>
<dbReference type="PROSITE" id="PS51257">
    <property type="entry name" value="PROKAR_LIPOPROTEIN"/>
    <property type="match status" value="1"/>
</dbReference>
<dbReference type="Proteomes" id="UP001162780">
    <property type="component" value="Chromosome"/>
</dbReference>
<evidence type="ECO:0000313" key="2">
    <source>
        <dbReference type="EMBL" id="WAR43707.1"/>
    </source>
</evidence>
<reference evidence="2" key="1">
    <citation type="submission" date="2022-11" db="EMBL/GenBank/DDBJ databases">
        <title>Methylomonas rapida sp. nov., Carotenoid-Producing Obligate Methanotrophs with High Growth Characteristics and Biotechnological Potential.</title>
        <authorList>
            <person name="Tikhonova E.N."/>
            <person name="Suleimanov R.Z."/>
            <person name="Miroshnikov K."/>
            <person name="Oshkin I.Y."/>
            <person name="Belova S.E."/>
            <person name="Danilova O.V."/>
            <person name="Ashikhmin A."/>
            <person name="Konopkin A."/>
            <person name="But S.Y."/>
            <person name="Khmelenina V.N."/>
            <person name="Kuznetsov N."/>
            <person name="Pimenov N.V."/>
            <person name="Dedysh S.N."/>
        </authorList>
    </citation>
    <scope>NUCLEOTIDE SEQUENCE</scope>
    <source>
        <strain evidence="2">MP1</strain>
    </source>
</reference>
<evidence type="ECO:0000256" key="1">
    <source>
        <dbReference type="SAM" id="SignalP"/>
    </source>
</evidence>
<accession>A0ABY7GEJ1</accession>
<gene>
    <name evidence="2" type="ORF">NM686_015150</name>
</gene>
<sequence>MMRKVLLFGLMSLFIAGCATDAMIEKERAQANITACQDKSGLSVACADTVTATFAQDGKLWLAWVKQDHVYVQSSTDKGKSFSQPVQVNKVPEPIIAHDEYRPKIQLDSNGNIYLTWTRSLEKRHTGNIRFSRSSDGGNTFSEPVTVNDNLDIISHRFDGLLVGKNGEIFIAWLDARDKEQAKASRQEFLGTSLYYTWSSDGGKSFYPNKQAAPHTCECCRLAIALDVDNLPVVMWRHVFPGNIRDHAVLKFSDWHTPGTLQRASQDNWQIDACPHHGPSLAIAEDATYHAAWFSGAESHQGLFYARSEDQGKTFVAQKQFGGLGAKHPHVAALGQRVVIVWMEFDGSNTIIKSMRSLDGGENWLEPEQLALASGTSDYAFVVSDESHLYLSWQSSQGSHFQVIN</sequence>
<keyword evidence="3" id="KW-1185">Reference proteome</keyword>
<keyword evidence="1" id="KW-0732">Signal</keyword>
<evidence type="ECO:0000313" key="3">
    <source>
        <dbReference type="Proteomes" id="UP001162780"/>
    </source>
</evidence>
<feature type="chain" id="PRO_5046172783" evidence="1">
    <location>
        <begin position="22"/>
        <end position="405"/>
    </location>
</feature>